<dbReference type="Proteomes" id="UP001241377">
    <property type="component" value="Unassembled WGS sequence"/>
</dbReference>
<evidence type="ECO:0000313" key="1">
    <source>
        <dbReference type="EMBL" id="KAJ9101956.1"/>
    </source>
</evidence>
<sequence length="805" mass="89279">MFNDPQLLLHVHPALLRQDYESELLSTGRSREHSSGKPRRRHNRRLLGNAELEQAEQRAERQCRSQYKNTLSHILRYATTVYFGTSHNYRNRSLHCNIVNMELYPYPPNLDLRKQAVEIPGSKKDGYSAVWKNGIFPDDHQDKNQPATLFELFERSCAKNAPKTIMKWRSLISPATATQAAVFAPTTDASMTFAEFGRRRLDVGKALVRLENEGRLGSRAPGSDSKPEYVEGANFAVGIWSLNRPEWQIVDFACHAFGLVGVALYDTLGPTVVEYVTNHAPLSVVVASADHLPTLLKNANSTPCLRHIVSMDKLSAQEATILQTWATSVGVELWQLEELERYGQEAVDIHPRPPTAKMPATISYTSGTTGNPKGVVLTHETVTKGIICQASGMGNVLQDWVLMSYLPLAHIVLQRSLELLAIGFGGVIAYSTGDNLRLLEDAQVIKPDFFPSVPRVLNRIHQAVMAQIQAGGVKGALLQKALTTKIEHFRRTGEVTHRLYDALVFRKVRALLGGNIKIITTGSAPISPDVVETLKACFACDVIEGYGLTETVGGISLNIPWDTVGYKTAGHPRPGVLIKLKDVPELNYTSADKPYPRGEVLIGGPIRLKCYHKDPENTAKAIDEEGWFHTGDIGVIDDCGRLKIIDRVKNVMKLSQGEYVALEKVEGIYGLHPLFSSFLVHGESLQSYIVLIGVVDPLQGAQLINKVLGKNVQPTDSAGMQKLLNDPKVRQHVLYELQALAKKNGLNGFETVKGVCLEVEPFPAHILTPTLKMKRKQAGEHYREQIDNLYAEGELLFERRPIAKL</sequence>
<evidence type="ECO:0000313" key="2">
    <source>
        <dbReference type="Proteomes" id="UP001241377"/>
    </source>
</evidence>
<organism evidence="1 2">
    <name type="scientific">Naganishia cerealis</name>
    <dbReference type="NCBI Taxonomy" id="610337"/>
    <lineage>
        <taxon>Eukaryota</taxon>
        <taxon>Fungi</taxon>
        <taxon>Dikarya</taxon>
        <taxon>Basidiomycota</taxon>
        <taxon>Agaricomycotina</taxon>
        <taxon>Tremellomycetes</taxon>
        <taxon>Filobasidiales</taxon>
        <taxon>Filobasidiaceae</taxon>
        <taxon>Naganishia</taxon>
    </lineage>
</organism>
<comment type="caution">
    <text evidence="1">The sequence shown here is derived from an EMBL/GenBank/DDBJ whole genome shotgun (WGS) entry which is preliminary data.</text>
</comment>
<reference evidence="1" key="1">
    <citation type="submission" date="2023-04" db="EMBL/GenBank/DDBJ databases">
        <title>Draft Genome sequencing of Naganishia species isolated from polar environments using Oxford Nanopore Technology.</title>
        <authorList>
            <person name="Leo P."/>
            <person name="Venkateswaran K."/>
        </authorList>
    </citation>
    <scope>NUCLEOTIDE SEQUENCE</scope>
    <source>
        <strain evidence="1">MNA-CCFEE 5261</strain>
    </source>
</reference>
<accession>A0ACC2VT42</accession>
<proteinExistence type="predicted"/>
<dbReference type="EMBL" id="JASBWR010000055">
    <property type="protein sequence ID" value="KAJ9101956.1"/>
    <property type="molecule type" value="Genomic_DNA"/>
</dbReference>
<gene>
    <name evidence="1" type="ORF">QFC19_005038</name>
</gene>
<keyword evidence="2" id="KW-1185">Reference proteome</keyword>
<protein>
    <submittedName>
        <fullName evidence="1">Uncharacterized protein</fullName>
    </submittedName>
</protein>
<name>A0ACC2VT42_9TREE</name>